<sequence>MGADAQHLVQMVLRSHLPPTPDSPALPTILPLVQEPIEKLSALDALVDYKTASYLSHPSIDCSGPASLITGLSILTATRDALDHLHEVYTTNISVQESFTSSVSLVAQTIQKNGRLMVCGVGKSGKIANKFVATCNSMRIRASILDPTDALHGDLGGVSENDTIALLTASSNTPELLMLLPHLTAFPLILLTARPHTLAAPNPLIQERLNLLTAAQTLSRRPSSVPSTILLLTPLAHGKSEKQVTGVSAPTVSTTVTLAVCDALAVAVAQALHGGQVKDDQLDGLEKRSRSMENVEIVFRGCHPGGNLGVRGIVATTIDGGGG</sequence>
<reference evidence="2" key="1">
    <citation type="submission" date="2021-03" db="EMBL/GenBank/DDBJ databases">
        <authorList>
            <person name="Tagirdzhanova G."/>
        </authorList>
    </citation>
    <scope>NUCLEOTIDE SEQUENCE</scope>
</reference>
<dbReference type="Gene3D" id="3.40.50.10490">
    <property type="entry name" value="Glucose-6-phosphate isomerase like protein, domain 1"/>
    <property type="match status" value="1"/>
</dbReference>
<accession>A0A8H3I9J3</accession>
<evidence type="ECO:0000259" key="1">
    <source>
        <dbReference type="PROSITE" id="PS51464"/>
    </source>
</evidence>
<dbReference type="PROSITE" id="PS51464">
    <property type="entry name" value="SIS"/>
    <property type="match status" value="1"/>
</dbReference>
<dbReference type="GO" id="GO:0097367">
    <property type="term" value="F:carbohydrate derivative binding"/>
    <property type="evidence" value="ECO:0007669"/>
    <property type="project" value="InterPro"/>
</dbReference>
<dbReference type="GO" id="GO:1901135">
    <property type="term" value="P:carbohydrate derivative metabolic process"/>
    <property type="evidence" value="ECO:0007669"/>
    <property type="project" value="InterPro"/>
</dbReference>
<dbReference type="InterPro" id="IPR001347">
    <property type="entry name" value="SIS_dom"/>
</dbReference>
<organism evidence="2 3">
    <name type="scientific">Gomphillus americanus</name>
    <dbReference type="NCBI Taxonomy" id="1940652"/>
    <lineage>
        <taxon>Eukaryota</taxon>
        <taxon>Fungi</taxon>
        <taxon>Dikarya</taxon>
        <taxon>Ascomycota</taxon>
        <taxon>Pezizomycotina</taxon>
        <taxon>Lecanoromycetes</taxon>
        <taxon>OSLEUM clade</taxon>
        <taxon>Ostropomycetidae</taxon>
        <taxon>Ostropales</taxon>
        <taxon>Graphidaceae</taxon>
        <taxon>Gomphilloideae</taxon>
        <taxon>Gomphillus</taxon>
    </lineage>
</organism>
<dbReference type="PANTHER" id="PTHR38418:SF2">
    <property type="entry name" value="SUGAR ISOMERASE, KPSF_GUTQ (AFU_ORTHOLOGUE AFUA_6G08860)"/>
    <property type="match status" value="1"/>
</dbReference>
<dbReference type="OrthoDB" id="1872003at2759"/>
<proteinExistence type="predicted"/>
<dbReference type="SUPFAM" id="SSF53697">
    <property type="entry name" value="SIS domain"/>
    <property type="match status" value="1"/>
</dbReference>
<comment type="caution">
    <text evidence="2">The sequence shown here is derived from an EMBL/GenBank/DDBJ whole genome shotgun (WGS) entry which is preliminary data.</text>
</comment>
<feature type="domain" description="SIS" evidence="1">
    <location>
        <begin position="106"/>
        <end position="274"/>
    </location>
</feature>
<name>A0A8H3I9J3_9LECA</name>
<gene>
    <name evidence="2" type="ORF">GOMPHAMPRED_006949</name>
</gene>
<evidence type="ECO:0000313" key="3">
    <source>
        <dbReference type="Proteomes" id="UP000664169"/>
    </source>
</evidence>
<dbReference type="EMBL" id="CAJPDQ010000005">
    <property type="protein sequence ID" value="CAF9910088.1"/>
    <property type="molecule type" value="Genomic_DNA"/>
</dbReference>
<evidence type="ECO:0000313" key="2">
    <source>
        <dbReference type="EMBL" id="CAF9910088.1"/>
    </source>
</evidence>
<dbReference type="InterPro" id="IPR046348">
    <property type="entry name" value="SIS_dom_sf"/>
</dbReference>
<dbReference type="PANTHER" id="PTHR38418">
    <property type="entry name" value="SUGAR ISOMERASE, KPSF/GUTQ (AFU_ORTHOLOGUE AFUA_6G08860)"/>
    <property type="match status" value="1"/>
</dbReference>
<dbReference type="Proteomes" id="UP000664169">
    <property type="component" value="Unassembled WGS sequence"/>
</dbReference>
<dbReference type="AlphaFoldDB" id="A0A8H3I9J3"/>
<keyword evidence="3" id="KW-1185">Reference proteome</keyword>
<protein>
    <recommendedName>
        <fullName evidence="1">SIS domain-containing protein</fullName>
    </recommendedName>
</protein>